<keyword evidence="2" id="KW-1133">Transmembrane helix</keyword>
<evidence type="ECO:0000313" key="3">
    <source>
        <dbReference type="EMBL" id="TXE83240.1"/>
    </source>
</evidence>
<comment type="caution">
    <text evidence="3">The sequence shown here is derived from an EMBL/GenBank/DDBJ whole genome shotgun (WGS) entry which is preliminary data.</text>
</comment>
<dbReference type="Proteomes" id="UP000321310">
    <property type="component" value="Unassembled WGS sequence"/>
</dbReference>
<keyword evidence="1" id="KW-0175">Coiled coil</keyword>
<accession>A0A5C7DN84</accession>
<dbReference type="RefSeq" id="WP_147575334.1">
    <property type="nucleotide sequence ID" value="NZ_VOWB01000028.1"/>
</dbReference>
<feature type="coiled-coil region" evidence="1">
    <location>
        <begin position="59"/>
        <end position="115"/>
    </location>
</feature>
<evidence type="ECO:0000256" key="2">
    <source>
        <dbReference type="SAM" id="Phobius"/>
    </source>
</evidence>
<keyword evidence="2" id="KW-0472">Membrane</keyword>
<dbReference type="AlphaFoldDB" id="A0A5C7DN84"/>
<evidence type="ECO:0000256" key="1">
    <source>
        <dbReference type="SAM" id="Coils"/>
    </source>
</evidence>
<proteinExistence type="predicted"/>
<dbReference type="EMBL" id="VOWB01000028">
    <property type="protein sequence ID" value="TXE83240.1"/>
    <property type="molecule type" value="Genomic_DNA"/>
</dbReference>
<reference evidence="3 4" key="1">
    <citation type="submission" date="2019-07" db="EMBL/GenBank/DDBJ databases">
        <title>Rapid identification of Enteric Bacteria from Whole Genome Sequences (WGS) using Average Nucleotide Identity (ANI).</title>
        <authorList>
            <person name="Lane C."/>
        </authorList>
    </citation>
    <scope>NUCLEOTIDE SEQUENCE [LARGE SCALE GENOMIC DNA]</scope>
    <source>
        <strain evidence="3 4">2016D-0250</strain>
    </source>
</reference>
<name>A0A5C7DN84_9BACT</name>
<evidence type="ECO:0008006" key="5">
    <source>
        <dbReference type="Google" id="ProtNLM"/>
    </source>
</evidence>
<protein>
    <recommendedName>
        <fullName evidence="5">Periplasmic protein</fullName>
    </recommendedName>
</protein>
<organism evidence="3 4">
    <name type="scientific">Campylobacter peloridis</name>
    <dbReference type="NCBI Taxonomy" id="488546"/>
    <lineage>
        <taxon>Bacteria</taxon>
        <taxon>Pseudomonadati</taxon>
        <taxon>Campylobacterota</taxon>
        <taxon>Epsilonproteobacteria</taxon>
        <taxon>Campylobacterales</taxon>
        <taxon>Campylobacteraceae</taxon>
        <taxon>Campylobacter</taxon>
    </lineage>
</organism>
<sequence length="175" mass="20713">MSTDILLWLVVILLIFAMFAYMVIREKENVAKFNELGKIIEDLNKQYHYLKKESGALLENEEEKEEIDIELIKEELKEEFLQIIDQKINQNIIPILNALKEVEEVIEEFQSEQKNRLLNLEQKTQSITKLSPSYDNEEQKVIELFNQKKSIEQIAKDLRMGMGRVELILKFNKLI</sequence>
<evidence type="ECO:0000313" key="4">
    <source>
        <dbReference type="Proteomes" id="UP000321310"/>
    </source>
</evidence>
<feature type="transmembrane region" description="Helical" evidence="2">
    <location>
        <begin position="6"/>
        <end position="24"/>
    </location>
</feature>
<gene>
    <name evidence="3" type="ORF">FPD46_03365</name>
</gene>
<keyword evidence="2" id="KW-0812">Transmembrane</keyword>